<sequence>MRITQGMMSAHVLQSLQGNMRRLDRLNEQLSSGKEIRLPSDDPARIARSYDLRRSLGETGRYDANLRDAKSWLNATDAALNEATTVLQRARELTVRGADGSLPQEARDAIAGEIKQLKEALLQVTETEHEGRRIFGGYKVDRQVGPPDLFTPGGGPPPTYTYAGDSGTMDYPIGPSATLQINVVGGPVFKPALDALEQVEFDLVNNPAQVGGADLAALDTALDTIIAARSVTGARTNRVEMADMRMKEFDINLKELLSKNEDVEIEEKVMELSMQEYAYRVALQVGARVLQPNLADYLR</sequence>
<dbReference type="RefSeq" id="WP_082726363.1">
    <property type="nucleotide sequence ID" value="NZ_AP014924.1"/>
</dbReference>
<accession>A0A0K2SP77</accession>
<dbReference type="PANTHER" id="PTHR42792">
    <property type="entry name" value="FLAGELLIN"/>
    <property type="match status" value="1"/>
</dbReference>
<keyword evidence="2" id="KW-0966">Cell projection</keyword>
<dbReference type="OrthoDB" id="9758307at2"/>
<dbReference type="PANTHER" id="PTHR42792:SF1">
    <property type="entry name" value="FLAGELLAR HOOK-ASSOCIATED PROTEIN 3"/>
    <property type="match status" value="1"/>
</dbReference>
<reference evidence="3" key="2">
    <citation type="journal article" date="2016" name="Int. J. Syst. Evol. Microbiol.">
        <title>Complete genome sequence and cell structure of Limnochorda pilosa, a Gram-negative spore-former within the phylum Firmicutes.</title>
        <authorList>
            <person name="Watanabe M."/>
            <person name="Kojima H."/>
            <person name="Fukui M."/>
        </authorList>
    </citation>
    <scope>NUCLEOTIDE SEQUENCE [LARGE SCALE GENOMIC DNA]</scope>
    <source>
        <strain evidence="3">HC45</strain>
    </source>
</reference>
<dbReference type="Proteomes" id="UP000065807">
    <property type="component" value="Chromosome"/>
</dbReference>
<evidence type="ECO:0000259" key="1">
    <source>
        <dbReference type="Pfam" id="PF00669"/>
    </source>
</evidence>
<proteinExistence type="predicted"/>
<protein>
    <submittedName>
        <fullName evidence="2">Flagellar hook protein</fullName>
    </submittedName>
</protein>
<keyword evidence="2" id="KW-0282">Flagellum</keyword>
<dbReference type="AlphaFoldDB" id="A0A0K2SP77"/>
<keyword evidence="2" id="KW-0969">Cilium</keyword>
<dbReference type="GO" id="GO:0009424">
    <property type="term" value="C:bacterial-type flagellum hook"/>
    <property type="evidence" value="ECO:0007669"/>
    <property type="project" value="InterPro"/>
</dbReference>
<organism evidence="2 3">
    <name type="scientific">Limnochorda pilosa</name>
    <dbReference type="NCBI Taxonomy" id="1555112"/>
    <lineage>
        <taxon>Bacteria</taxon>
        <taxon>Bacillati</taxon>
        <taxon>Bacillota</taxon>
        <taxon>Limnochordia</taxon>
        <taxon>Limnochordales</taxon>
        <taxon>Limnochordaceae</taxon>
        <taxon>Limnochorda</taxon>
    </lineage>
</organism>
<feature type="domain" description="Flagellin N-terminal" evidence="1">
    <location>
        <begin position="6"/>
        <end position="138"/>
    </location>
</feature>
<dbReference type="InterPro" id="IPR001029">
    <property type="entry name" value="Flagellin_N"/>
</dbReference>
<dbReference type="GO" id="GO:0005198">
    <property type="term" value="F:structural molecule activity"/>
    <property type="evidence" value="ECO:0007669"/>
    <property type="project" value="InterPro"/>
</dbReference>
<dbReference type="SUPFAM" id="SSF64518">
    <property type="entry name" value="Phase 1 flagellin"/>
    <property type="match status" value="1"/>
</dbReference>
<dbReference type="STRING" id="1555112.LIP_2968"/>
<evidence type="ECO:0000313" key="3">
    <source>
        <dbReference type="Proteomes" id="UP000065807"/>
    </source>
</evidence>
<reference evidence="3" key="1">
    <citation type="submission" date="2015-07" db="EMBL/GenBank/DDBJ databases">
        <title>Complete genome sequence and phylogenetic analysis of Limnochorda pilosa.</title>
        <authorList>
            <person name="Watanabe M."/>
            <person name="Kojima H."/>
            <person name="Fukui M."/>
        </authorList>
    </citation>
    <scope>NUCLEOTIDE SEQUENCE [LARGE SCALE GENOMIC DNA]</scope>
    <source>
        <strain evidence="3">HC45</strain>
    </source>
</reference>
<dbReference type="NCBIfam" id="TIGR02550">
    <property type="entry name" value="flagell_flgL"/>
    <property type="match status" value="1"/>
</dbReference>
<dbReference type="InterPro" id="IPR001492">
    <property type="entry name" value="Flagellin"/>
</dbReference>
<evidence type="ECO:0000313" key="2">
    <source>
        <dbReference type="EMBL" id="BAS28797.1"/>
    </source>
</evidence>
<dbReference type="KEGG" id="lpil:LIP_2968"/>
<dbReference type="Pfam" id="PF00669">
    <property type="entry name" value="Flagellin_N"/>
    <property type="match status" value="1"/>
</dbReference>
<keyword evidence="3" id="KW-1185">Reference proteome</keyword>
<name>A0A0K2SP77_LIMPI</name>
<dbReference type="EMBL" id="AP014924">
    <property type="protein sequence ID" value="BAS28797.1"/>
    <property type="molecule type" value="Genomic_DNA"/>
</dbReference>
<gene>
    <name evidence="2" type="ORF">LIP_2968</name>
</gene>
<dbReference type="InterPro" id="IPR013384">
    <property type="entry name" value="Flagell_FlgL"/>
</dbReference>
<dbReference type="GO" id="GO:0071973">
    <property type="term" value="P:bacterial-type flagellum-dependent cell motility"/>
    <property type="evidence" value="ECO:0007669"/>
    <property type="project" value="InterPro"/>
</dbReference>
<dbReference type="Gene3D" id="1.20.1330.10">
    <property type="entry name" value="f41 fragment of flagellin, N-terminal domain"/>
    <property type="match status" value="1"/>
</dbReference>